<evidence type="ECO:0000256" key="5">
    <source>
        <dbReference type="ARBA" id="ARBA00022692"/>
    </source>
</evidence>
<evidence type="ECO:0000256" key="3">
    <source>
        <dbReference type="ARBA" id="ARBA00022448"/>
    </source>
</evidence>
<reference evidence="9 10" key="1">
    <citation type="submission" date="2018-05" db="EMBL/GenBank/DDBJ databases">
        <title>Complete genome sequence of Megasphaera sp. AJH120T, isolated from the ceca of a chicken.</title>
        <authorList>
            <person name="Maki J."/>
            <person name="Looft T."/>
        </authorList>
    </citation>
    <scope>NUCLEOTIDE SEQUENCE [LARGE SCALE GENOMIC DNA]</scope>
    <source>
        <strain evidence="9 10">AJH120</strain>
    </source>
</reference>
<evidence type="ECO:0000256" key="4">
    <source>
        <dbReference type="ARBA" id="ARBA00022475"/>
    </source>
</evidence>
<gene>
    <name evidence="9" type="ORF">DKB62_03350</name>
</gene>
<dbReference type="GO" id="GO:0005886">
    <property type="term" value="C:plasma membrane"/>
    <property type="evidence" value="ECO:0007669"/>
    <property type="project" value="UniProtKB-SubCell"/>
</dbReference>
<feature type="transmembrane region" description="Helical" evidence="8">
    <location>
        <begin position="117"/>
        <end position="136"/>
    </location>
</feature>
<name>A0A346AXT7_9FIRM</name>
<evidence type="ECO:0000313" key="9">
    <source>
        <dbReference type="EMBL" id="AXL20680.1"/>
    </source>
</evidence>
<evidence type="ECO:0000256" key="7">
    <source>
        <dbReference type="ARBA" id="ARBA00023136"/>
    </source>
</evidence>
<dbReference type="Proteomes" id="UP000254337">
    <property type="component" value="Chromosome"/>
</dbReference>
<keyword evidence="4 8" id="KW-1003">Cell membrane</keyword>
<dbReference type="RefSeq" id="WP_107196391.1">
    <property type="nucleotide sequence ID" value="NZ_CP029462.1"/>
</dbReference>
<feature type="transmembrane region" description="Helical" evidence="8">
    <location>
        <begin position="243"/>
        <end position="263"/>
    </location>
</feature>
<dbReference type="PROSITE" id="PS00873">
    <property type="entry name" value="NA_ALANINE_SYMP"/>
    <property type="match status" value="1"/>
</dbReference>
<sequence length="509" mass="54433">MKEFFEQLNSVLSIVAAISDFLWEVPTNWEWYKAIPVFGSFSLAVIVLVGTGIYFSIRLGFIQVRQFKRGMNLLIHRRAASTGISPLAAFFLSSAMRVGPGNILGVTGAISVGGPGALFWMWVSAFFGMAMAYTEATLAQLCKERKGGEFVGGMPFYGRRLLGNKAWVGTILSGVYIFYAMFCLPAQSFNVVSSIGAMGELAAGHPIAAMSSFYVAAACIVLLVAAVMAFGGIKRVSSANNKLVPIMAVVYVVTVLALVFANVNSVPYFFSAVLGGAFQPDAVFGGLFGTVLVQGIKRGLMSNEAGQGTITMSAAAADAKHPCEQGMIAALGVLLDTHVICTMTGFVVIMAHAWTAAPEAWAAAGQLPKFLLSVHVLTPSGITSVILFLLALCFGLFAYTTMIGMITFSEIAVNRISRSRFAANFVRSLGIVVSAFGITVQLAGYDLSNLWAFSDLANIVLVYINVPLLYLGFRHVLKATAHYTATDGSAFSETVTELASSYWRERPVK</sequence>
<evidence type="ECO:0000256" key="8">
    <source>
        <dbReference type="RuleBase" id="RU363064"/>
    </source>
</evidence>
<feature type="transmembrane region" description="Helical" evidence="8">
    <location>
        <begin position="166"/>
        <end position="187"/>
    </location>
</feature>
<dbReference type="KEGG" id="meg:DKB62_03350"/>
<feature type="transmembrane region" description="Helical" evidence="8">
    <location>
        <begin position="269"/>
        <end position="293"/>
    </location>
</feature>
<dbReference type="InterPro" id="IPR001463">
    <property type="entry name" value="Na/Ala_symport"/>
</dbReference>
<dbReference type="EMBL" id="CP029462">
    <property type="protein sequence ID" value="AXL20680.1"/>
    <property type="molecule type" value="Genomic_DNA"/>
</dbReference>
<keyword evidence="10" id="KW-1185">Reference proteome</keyword>
<feature type="transmembrane region" description="Helical" evidence="8">
    <location>
        <begin position="35"/>
        <end position="57"/>
    </location>
</feature>
<evidence type="ECO:0000256" key="1">
    <source>
        <dbReference type="ARBA" id="ARBA00004651"/>
    </source>
</evidence>
<keyword evidence="6 8" id="KW-1133">Transmembrane helix</keyword>
<dbReference type="GO" id="GO:0005283">
    <property type="term" value="F:amino acid:sodium symporter activity"/>
    <property type="evidence" value="ECO:0007669"/>
    <property type="project" value="InterPro"/>
</dbReference>
<accession>A0A346AXT7</accession>
<dbReference type="PRINTS" id="PR00175">
    <property type="entry name" value="NAALASMPORT"/>
</dbReference>
<dbReference type="AlphaFoldDB" id="A0A346AXT7"/>
<dbReference type="PANTHER" id="PTHR30330:SF1">
    <property type="entry name" value="AMINO-ACID CARRIER PROTEIN ALST"/>
    <property type="match status" value="1"/>
</dbReference>
<dbReference type="NCBIfam" id="TIGR00835">
    <property type="entry name" value="agcS"/>
    <property type="match status" value="1"/>
</dbReference>
<feature type="transmembrane region" description="Helical" evidence="8">
    <location>
        <begin position="450"/>
        <end position="473"/>
    </location>
</feature>
<feature type="transmembrane region" description="Helical" evidence="8">
    <location>
        <begin position="207"/>
        <end position="231"/>
    </location>
</feature>
<proteinExistence type="inferred from homology"/>
<comment type="similarity">
    <text evidence="2 8">Belongs to the alanine or glycine:cation symporter (AGCS) (TC 2.A.25) family.</text>
</comment>
<evidence type="ECO:0000256" key="2">
    <source>
        <dbReference type="ARBA" id="ARBA00009261"/>
    </source>
</evidence>
<feature type="transmembrane region" description="Helical" evidence="8">
    <location>
        <begin position="421"/>
        <end position="444"/>
    </location>
</feature>
<feature type="transmembrane region" description="Helical" evidence="8">
    <location>
        <begin position="78"/>
        <end position="97"/>
    </location>
</feature>
<keyword evidence="7 8" id="KW-0472">Membrane</keyword>
<organism evidence="9 10">
    <name type="scientific">Megasphaera stantonii</name>
    <dbReference type="NCBI Taxonomy" id="2144175"/>
    <lineage>
        <taxon>Bacteria</taxon>
        <taxon>Bacillati</taxon>
        <taxon>Bacillota</taxon>
        <taxon>Negativicutes</taxon>
        <taxon>Veillonellales</taxon>
        <taxon>Veillonellaceae</taxon>
        <taxon>Megasphaera</taxon>
    </lineage>
</organism>
<protein>
    <submittedName>
        <fullName evidence="9">Amino acid carrier protein</fullName>
    </submittedName>
</protein>
<comment type="subcellular location">
    <subcellularLocation>
        <location evidence="1 8">Cell membrane</location>
        <topology evidence="1 8">Multi-pass membrane protein</topology>
    </subcellularLocation>
</comment>
<dbReference type="Pfam" id="PF01235">
    <property type="entry name" value="Na_Ala_symp"/>
    <property type="match status" value="1"/>
</dbReference>
<keyword evidence="5 8" id="KW-0812">Transmembrane</keyword>
<dbReference type="OrthoDB" id="9804874at2"/>
<keyword evidence="3 8" id="KW-0813">Transport</keyword>
<evidence type="ECO:0000256" key="6">
    <source>
        <dbReference type="ARBA" id="ARBA00022989"/>
    </source>
</evidence>
<keyword evidence="8" id="KW-0769">Symport</keyword>
<feature type="transmembrane region" description="Helical" evidence="8">
    <location>
        <begin position="374"/>
        <end position="400"/>
    </location>
</feature>
<dbReference type="PANTHER" id="PTHR30330">
    <property type="entry name" value="AGSS FAMILY TRANSPORTER, SODIUM-ALANINE"/>
    <property type="match status" value="1"/>
</dbReference>
<evidence type="ECO:0000313" key="10">
    <source>
        <dbReference type="Proteomes" id="UP000254337"/>
    </source>
</evidence>
<feature type="transmembrane region" description="Helical" evidence="8">
    <location>
        <begin position="328"/>
        <end position="354"/>
    </location>
</feature>